<dbReference type="InterPro" id="IPR014433">
    <property type="entry name" value="CooC"/>
</dbReference>
<dbReference type="Proteomes" id="UP000010824">
    <property type="component" value="Chromosome"/>
</dbReference>
<dbReference type="HOGENOM" id="CLU_082962_0_0_2"/>
<evidence type="ECO:0000313" key="4">
    <source>
        <dbReference type="EMBL" id="AGB02750.1"/>
    </source>
</evidence>
<dbReference type="GO" id="GO:0051782">
    <property type="term" value="P:negative regulation of cell division"/>
    <property type="evidence" value="ECO:0007669"/>
    <property type="project" value="TreeGrafter"/>
</dbReference>
<dbReference type="GO" id="GO:0016887">
    <property type="term" value="F:ATP hydrolysis activity"/>
    <property type="evidence" value="ECO:0007669"/>
    <property type="project" value="TreeGrafter"/>
</dbReference>
<dbReference type="OrthoDB" id="31168at2157"/>
<keyword evidence="5" id="KW-1185">Reference proteome</keyword>
<dbReference type="STRING" id="593750.Metfor_1723"/>
<sequence>MKTIVTMGRGGTGKTTFVALMAKYLIESGNGPILLVDADPDQNLAEMVGVDLEAAGKKTIAELLSETFIQQGGTTIGIPPSKRIENRIWEEGLYEGEQFDLFSVGTKWVEGCYCLPDAALKNALSSITRQYTYILIDSPGGLEHLNRKIASNVDVIFDVMGPSSKSFAHVKRAHRVISEVGIRFDRFFVIGGYGFTDAPDPQALAGLGLPYIGRIAEDETIAQMVLSGKCLLDAPAGSPAYRSVREIIGKALSEKQEKKME</sequence>
<evidence type="ECO:0000313" key="5">
    <source>
        <dbReference type="Proteomes" id="UP000010824"/>
    </source>
</evidence>
<evidence type="ECO:0000256" key="2">
    <source>
        <dbReference type="ARBA" id="ARBA00022840"/>
    </source>
</evidence>
<evidence type="ECO:0000259" key="3">
    <source>
        <dbReference type="Pfam" id="PF13614"/>
    </source>
</evidence>
<dbReference type="GO" id="GO:0005524">
    <property type="term" value="F:ATP binding"/>
    <property type="evidence" value="ECO:0007669"/>
    <property type="project" value="UniProtKB-KW"/>
</dbReference>
<proteinExistence type="predicted"/>
<dbReference type="SUPFAM" id="SSF52540">
    <property type="entry name" value="P-loop containing nucleoside triphosphate hydrolases"/>
    <property type="match status" value="1"/>
</dbReference>
<gene>
    <name evidence="4" type="ordered locus">Metfor_1723</name>
</gene>
<dbReference type="InterPro" id="IPR025669">
    <property type="entry name" value="AAA_dom"/>
</dbReference>
<evidence type="ECO:0000256" key="1">
    <source>
        <dbReference type="ARBA" id="ARBA00022741"/>
    </source>
</evidence>
<dbReference type="EMBL" id="CP003167">
    <property type="protein sequence ID" value="AGB02750.1"/>
    <property type="molecule type" value="Genomic_DNA"/>
</dbReference>
<keyword evidence="2" id="KW-0067">ATP-binding</keyword>
<dbReference type="InterPro" id="IPR050625">
    <property type="entry name" value="ParA/MinD_ATPase"/>
</dbReference>
<dbReference type="PIRSF" id="PIRSF005647">
    <property type="entry name" value="CooC"/>
    <property type="match status" value="1"/>
</dbReference>
<accession>L0HFH8</accession>
<dbReference type="PANTHER" id="PTHR43384:SF6">
    <property type="entry name" value="SEPTUM SITE-DETERMINING PROTEIN MIND HOMOLOG, CHLOROPLASTIC"/>
    <property type="match status" value="1"/>
</dbReference>
<dbReference type="Pfam" id="PF13614">
    <property type="entry name" value="AAA_31"/>
    <property type="match status" value="1"/>
</dbReference>
<dbReference type="InterPro" id="IPR027417">
    <property type="entry name" value="P-loop_NTPase"/>
</dbReference>
<dbReference type="InParanoid" id="L0HFH8"/>
<reference evidence="5" key="1">
    <citation type="submission" date="2011-12" db="EMBL/GenBank/DDBJ databases">
        <title>Complete sequence of Methanoregula formicicum SMSP.</title>
        <authorList>
            <person name="Lucas S."/>
            <person name="Han J."/>
            <person name="Lapidus A."/>
            <person name="Cheng J.-F."/>
            <person name="Goodwin L."/>
            <person name="Pitluck S."/>
            <person name="Peters L."/>
            <person name="Ovchinnikova G."/>
            <person name="Teshima H."/>
            <person name="Detter J.C."/>
            <person name="Han C."/>
            <person name="Tapia R."/>
            <person name="Land M."/>
            <person name="Hauser L."/>
            <person name="Kyrpides N."/>
            <person name="Ivanova N."/>
            <person name="Pagani I."/>
            <person name="Imachi H."/>
            <person name="Tamaki H."/>
            <person name="Sekiguchi Y."/>
            <person name="Kamagata Y."/>
            <person name="Cadillo-Quiroz H."/>
            <person name="Zinder S."/>
            <person name="Liu W.-T."/>
            <person name="Woyke T."/>
        </authorList>
    </citation>
    <scope>NUCLEOTIDE SEQUENCE [LARGE SCALE GENOMIC DNA]</scope>
    <source>
        <strain evidence="5">DSM 22288 / NBRC 105244 / SMSP</strain>
    </source>
</reference>
<feature type="domain" description="AAA" evidence="3">
    <location>
        <begin position="6"/>
        <end position="156"/>
    </location>
</feature>
<name>L0HFH8_METFS</name>
<keyword evidence="1" id="KW-0547">Nucleotide-binding</keyword>
<dbReference type="eggNOG" id="arCOG00587">
    <property type="taxonomic scope" value="Archaea"/>
</dbReference>
<dbReference type="GO" id="GO:0009898">
    <property type="term" value="C:cytoplasmic side of plasma membrane"/>
    <property type="evidence" value="ECO:0007669"/>
    <property type="project" value="TreeGrafter"/>
</dbReference>
<dbReference type="RefSeq" id="WP_015285713.1">
    <property type="nucleotide sequence ID" value="NC_019943.1"/>
</dbReference>
<dbReference type="KEGG" id="mfo:Metfor_1723"/>
<reference evidence="4 5" key="2">
    <citation type="journal article" date="2014" name="Genome Announc.">
        <title>Complete Genome Sequence of Methanoregula formicica SMSPT, a Mesophilic Hydrogenotrophic Methanogen Isolated from a Methanogenic Upflow Anaerobic Sludge Blanket Reactor.</title>
        <authorList>
            <person name="Yamamoto K."/>
            <person name="Tamaki H."/>
            <person name="Cadillo-Quiroz H."/>
            <person name="Imachi H."/>
            <person name="Kyrpides N."/>
            <person name="Woyke T."/>
            <person name="Goodwin L."/>
            <person name="Zinder S.H."/>
            <person name="Kamagata Y."/>
            <person name="Liu W.T."/>
        </authorList>
    </citation>
    <scope>NUCLEOTIDE SEQUENCE [LARGE SCALE GENOMIC DNA]</scope>
    <source>
        <strain evidence="5">DSM 22288 / NBRC 105244 / SMSP</strain>
    </source>
</reference>
<protein>
    <submittedName>
        <fullName evidence="4">CO dehydrogenase maturation factor</fullName>
    </submittedName>
</protein>
<dbReference type="GeneID" id="14308112"/>
<dbReference type="PANTHER" id="PTHR43384">
    <property type="entry name" value="SEPTUM SITE-DETERMINING PROTEIN MIND HOMOLOG, CHLOROPLASTIC-RELATED"/>
    <property type="match status" value="1"/>
</dbReference>
<dbReference type="Gene3D" id="3.40.50.300">
    <property type="entry name" value="P-loop containing nucleotide triphosphate hydrolases"/>
    <property type="match status" value="1"/>
</dbReference>
<dbReference type="AlphaFoldDB" id="L0HFH8"/>
<organism evidence="4 5">
    <name type="scientific">Methanoregula formicica (strain DSM 22288 / NBRC 105244 / SMSP)</name>
    <dbReference type="NCBI Taxonomy" id="593750"/>
    <lineage>
        <taxon>Archaea</taxon>
        <taxon>Methanobacteriati</taxon>
        <taxon>Methanobacteriota</taxon>
        <taxon>Stenosarchaea group</taxon>
        <taxon>Methanomicrobia</taxon>
        <taxon>Methanomicrobiales</taxon>
        <taxon>Methanoregulaceae</taxon>
        <taxon>Methanoregula</taxon>
    </lineage>
</organism>
<dbReference type="GO" id="GO:0005829">
    <property type="term" value="C:cytosol"/>
    <property type="evidence" value="ECO:0007669"/>
    <property type="project" value="TreeGrafter"/>
</dbReference>